<feature type="non-terminal residue" evidence="1">
    <location>
        <position position="1"/>
    </location>
</feature>
<dbReference type="AlphaFoldDB" id="A0A371EB18"/>
<evidence type="ECO:0000313" key="2">
    <source>
        <dbReference type="Proteomes" id="UP000257109"/>
    </source>
</evidence>
<dbReference type="Proteomes" id="UP000257109">
    <property type="component" value="Unassembled WGS sequence"/>
</dbReference>
<evidence type="ECO:0000313" key="1">
    <source>
        <dbReference type="EMBL" id="RDX63228.1"/>
    </source>
</evidence>
<proteinExistence type="predicted"/>
<protein>
    <submittedName>
        <fullName evidence="1">Uncharacterized protein</fullName>
    </submittedName>
</protein>
<accession>A0A371EB18</accession>
<name>A0A371EB18_MUCPR</name>
<organism evidence="1 2">
    <name type="scientific">Mucuna pruriens</name>
    <name type="common">Velvet bean</name>
    <name type="synonym">Dolichos pruriens</name>
    <dbReference type="NCBI Taxonomy" id="157652"/>
    <lineage>
        <taxon>Eukaryota</taxon>
        <taxon>Viridiplantae</taxon>
        <taxon>Streptophyta</taxon>
        <taxon>Embryophyta</taxon>
        <taxon>Tracheophyta</taxon>
        <taxon>Spermatophyta</taxon>
        <taxon>Magnoliopsida</taxon>
        <taxon>eudicotyledons</taxon>
        <taxon>Gunneridae</taxon>
        <taxon>Pentapetalae</taxon>
        <taxon>rosids</taxon>
        <taxon>fabids</taxon>
        <taxon>Fabales</taxon>
        <taxon>Fabaceae</taxon>
        <taxon>Papilionoideae</taxon>
        <taxon>50 kb inversion clade</taxon>
        <taxon>NPAAA clade</taxon>
        <taxon>indigoferoid/millettioid clade</taxon>
        <taxon>Phaseoleae</taxon>
        <taxon>Mucuna</taxon>
    </lineage>
</organism>
<sequence>MMMMVINKTKWETYDNKTLDLFLGNFDLHGLVLSELKQSVKENYALVSLINFSIALLSPFNDLLSLLDNLFNDWVKFVEYFINPLLILSKLELLQGPDEVNGAVSPLEKLLGDVKGLLGLCTLGQNSQNLADLLGPQGPQLVDGGGVEKVVHDEFPDELPVRSKGNHGHRVVVSSEPRVEGRSLVGLKEKFEQFRGGGNNGGHRPKVERIQRTIAFRETVEGVVENGFVQKVKVSNEWKTRLWTWRVSKVAKGLRFCTRYYEVVNECRKSNPVLEAN</sequence>
<reference evidence="1" key="1">
    <citation type="submission" date="2018-05" db="EMBL/GenBank/DDBJ databases">
        <title>Draft genome of Mucuna pruriens seed.</title>
        <authorList>
            <person name="Nnadi N.E."/>
            <person name="Vos R."/>
            <person name="Hasami M.H."/>
            <person name="Devisetty U.K."/>
            <person name="Aguiy J.C."/>
        </authorList>
    </citation>
    <scope>NUCLEOTIDE SEQUENCE [LARGE SCALE GENOMIC DNA]</scope>
    <source>
        <strain evidence="1">JCA_2017</strain>
    </source>
</reference>
<gene>
    <name evidence="1" type="ORF">CR513_58368</name>
</gene>
<dbReference type="EMBL" id="QJKJ01015019">
    <property type="protein sequence ID" value="RDX63228.1"/>
    <property type="molecule type" value="Genomic_DNA"/>
</dbReference>
<comment type="caution">
    <text evidence="1">The sequence shown here is derived from an EMBL/GenBank/DDBJ whole genome shotgun (WGS) entry which is preliminary data.</text>
</comment>
<keyword evidence="2" id="KW-1185">Reference proteome</keyword>